<dbReference type="EMBL" id="MZ130486">
    <property type="protein sequence ID" value="QWM90135.1"/>
    <property type="molecule type" value="Genomic_DNA"/>
</dbReference>
<organism evidence="1 2">
    <name type="scientific">uncultured phage cr9_1</name>
    <dbReference type="NCBI Taxonomy" id="2986400"/>
    <lineage>
        <taxon>Viruses</taxon>
        <taxon>Duplodnaviria</taxon>
        <taxon>Heunggongvirae</taxon>
        <taxon>Uroviricota</taxon>
        <taxon>Caudoviricetes</taxon>
        <taxon>Crassvirales</taxon>
        <taxon>Intestiviridae</taxon>
        <taxon>Crudevirinae</taxon>
        <taxon>Dabirmavirus</taxon>
        <taxon>Dabirmavirus hominis</taxon>
    </lineage>
</organism>
<keyword evidence="2" id="KW-1185">Reference proteome</keyword>
<dbReference type="RefSeq" id="YP_010359707.1">
    <property type="nucleotide sequence ID" value="NC_062776.1"/>
</dbReference>
<dbReference type="Proteomes" id="UP000827813">
    <property type="component" value="Segment"/>
</dbReference>
<proteinExistence type="predicted"/>
<accession>A0AAE7RWR6</accession>
<dbReference type="GeneID" id="75691231"/>
<reference evidence="1 2" key="1">
    <citation type="submission" date="2021-04" db="EMBL/GenBank/DDBJ databases">
        <authorList>
            <person name="Shkoporov A.N."/>
            <person name="Stockdale S.R."/>
            <person name="Guerin E."/>
            <person name="Ross R.P."/>
            <person name="Hill C."/>
        </authorList>
    </citation>
    <scope>NUCLEOTIDE SEQUENCE [LARGE SCALE GENOMIC DNA]</scope>
    <source>
        <strain evidence="2">cr9_1</strain>
    </source>
</reference>
<evidence type="ECO:0000313" key="2">
    <source>
        <dbReference type="Proteomes" id="UP000827813"/>
    </source>
</evidence>
<dbReference type="KEGG" id="vg:75691231"/>
<evidence type="ECO:0000313" key="1">
    <source>
        <dbReference type="EMBL" id="QWM90135.1"/>
    </source>
</evidence>
<protein>
    <submittedName>
        <fullName evidence="1">Uncharacterized protein</fullName>
    </submittedName>
</protein>
<gene>
    <name evidence="1" type="primary">gp_23068</name>
</gene>
<name>A0AAE7RWR6_9CAUD</name>
<sequence>MKIKEKIIQQVLDGFQRLKGRASFYCFTKEIIPNIVFNVILKFHSKNKDDAIFIVVDKYETRKKLVDCFKANNMTTEDGYNIRILSADYVNPKYHYSYKLIITVGINDKYMLLNHLYDNSKFMISILTENIMDNDFITRTRAILPNINVDNISNKVRNDYIHSPVEEHRIGVDMSDADRTTYDKYTNYINDCVSIFGDLKTIEKCKYGDEVLNISATEFRNNIAKQNGWRHDLDTNIAFYKQIDDIYNPNILEEKARNFYSIAKLRRDLCTDNVDKLNIINDICNANKDKKILIVSKRGEFAAQVTKFLNDNNQNLSADSIVYKICGDYHDCIADCIATDDEGNPIYVKSGVNKGQFRMLKSQAQSTLNEKRFNNGSISILSIKQSSNVELKIACDMVIFTSPLCDNIVELKTRFSNVKFGDNITKTYRVYCNSTIEEEKLLKEKMNNTIMVINDTENNLMIDEISGDIIL</sequence>